<feature type="domain" description="Flavoprotein pyridine nucleotide cytochrome reductase-like FAD-binding" evidence="1">
    <location>
        <begin position="74"/>
        <end position="136"/>
    </location>
</feature>
<evidence type="ECO:0000259" key="1">
    <source>
        <dbReference type="Pfam" id="PF00970"/>
    </source>
</evidence>
<dbReference type="Proteomes" id="UP000688137">
    <property type="component" value="Unassembled WGS sequence"/>
</dbReference>
<comment type="caution">
    <text evidence="2">The sequence shown here is derived from an EMBL/GenBank/DDBJ whole genome shotgun (WGS) entry which is preliminary data.</text>
</comment>
<dbReference type="EMBL" id="CAJJDM010000129">
    <property type="protein sequence ID" value="CAD8105038.1"/>
    <property type="molecule type" value="Genomic_DNA"/>
</dbReference>
<dbReference type="Pfam" id="PF00970">
    <property type="entry name" value="FAD_binding_6"/>
    <property type="match status" value="1"/>
</dbReference>
<reference evidence="2" key="1">
    <citation type="submission" date="2021-01" db="EMBL/GenBank/DDBJ databases">
        <authorList>
            <consortium name="Genoscope - CEA"/>
            <person name="William W."/>
        </authorList>
    </citation>
    <scope>NUCLEOTIDE SEQUENCE</scope>
</reference>
<sequence>MVDNQETLIIQYFHIYSNIQITRIKYQINVPIFTLSIQIEDQTDQSLIQIFEQYSIIIYIVLKIIIESIDLSNEICQFFDIQQLAISKQDKCLGIRIEYYISLNYPKFDINTTRYYCPISRIYDVGMFDLLIHAIQTEIRSFLLISILIGWAYSQYQWTLYQLPLQWIWYNRSPQKQYKFKLLIYWNICRIINNCTTNGDNKHIGLLYVVDTLDELVLMEELIWYMEEKKINTTFLLKIEQNSNGKVFSGPKRQLKPIYLQQYLPQPNDQHQSLFMVVRLLKKKLNNNWNISITKIQLQFDYILLNIIYNKIFYLIMILSNQIQLINCEKYLYPKYLQFTLFIILQLKGSNHKLRMSQNTIQNERVRQYQKVHQIQKEQLQHLVFRQSYSIKSASKLLNIKYATAKSIISKIRKLKIKKYLYLNKKLGQCQFKKVEFSKPQLEIQSLVSGTLISSCQYYLY</sequence>
<accession>A0A8S1PR47</accession>
<protein>
    <recommendedName>
        <fullName evidence="1">Flavoprotein pyridine nucleotide cytochrome reductase-like FAD-binding domain-containing protein</fullName>
    </recommendedName>
</protein>
<dbReference type="AlphaFoldDB" id="A0A8S1PR47"/>
<proteinExistence type="predicted"/>
<name>A0A8S1PR47_PARPR</name>
<organism evidence="2 3">
    <name type="scientific">Paramecium primaurelia</name>
    <dbReference type="NCBI Taxonomy" id="5886"/>
    <lineage>
        <taxon>Eukaryota</taxon>
        <taxon>Sar</taxon>
        <taxon>Alveolata</taxon>
        <taxon>Ciliophora</taxon>
        <taxon>Intramacronucleata</taxon>
        <taxon>Oligohymenophorea</taxon>
        <taxon>Peniculida</taxon>
        <taxon>Parameciidae</taxon>
        <taxon>Paramecium</taxon>
    </lineage>
</organism>
<evidence type="ECO:0000313" key="2">
    <source>
        <dbReference type="EMBL" id="CAD8105038.1"/>
    </source>
</evidence>
<evidence type="ECO:0000313" key="3">
    <source>
        <dbReference type="Proteomes" id="UP000688137"/>
    </source>
</evidence>
<dbReference type="InterPro" id="IPR008333">
    <property type="entry name" value="Cbr1-like_FAD-bd_dom"/>
</dbReference>
<keyword evidence="3" id="KW-1185">Reference proteome</keyword>
<gene>
    <name evidence="2" type="ORF">PPRIM_AZ9-3.1.T1260019</name>
</gene>